<dbReference type="EMBL" id="JAHHIF010000017">
    <property type="protein sequence ID" value="MBW4545637.1"/>
    <property type="molecule type" value="Genomic_DNA"/>
</dbReference>
<feature type="domain" description="DM13" evidence="3">
    <location>
        <begin position="61"/>
        <end position="166"/>
    </location>
</feature>
<sequence>MKLNQLLLLGTTSFAVCALSVSDYVAGVSANSPSRAVSPTSTQSNSGTTVVQSQPVALASGTFVAGEKPTTGEARIVTENGHRYLEIDAAFSTSDQGPDLHVLLDTPEQPPQTYQNLGSAINLGSLHDYNGAQRYPIPDNVDLSSFKSVVIWCRMANATFGYAPLRPSSNASAQ</sequence>
<dbReference type="Pfam" id="PF10517">
    <property type="entry name" value="DM13"/>
    <property type="match status" value="1"/>
</dbReference>
<reference evidence="4" key="2">
    <citation type="journal article" date="2022" name="Microbiol. Resour. Announc.">
        <title>Metagenome Sequencing to Explore Phylogenomics of Terrestrial Cyanobacteria.</title>
        <authorList>
            <person name="Ward R.D."/>
            <person name="Stajich J.E."/>
            <person name="Johansen J.R."/>
            <person name="Huntemann M."/>
            <person name="Clum A."/>
            <person name="Foster B."/>
            <person name="Foster B."/>
            <person name="Roux S."/>
            <person name="Palaniappan K."/>
            <person name="Varghese N."/>
            <person name="Mukherjee S."/>
            <person name="Reddy T.B.K."/>
            <person name="Daum C."/>
            <person name="Copeland A."/>
            <person name="Chen I.A."/>
            <person name="Ivanova N.N."/>
            <person name="Kyrpides N.C."/>
            <person name="Shapiro N."/>
            <person name="Eloe-Fadrosh E.A."/>
            <person name="Pietrasiak N."/>
        </authorList>
    </citation>
    <scope>NUCLEOTIDE SEQUENCE</scope>
    <source>
        <strain evidence="4">CPER-KK1</strain>
    </source>
</reference>
<dbReference type="AlphaFoldDB" id="A0A951UA94"/>
<keyword evidence="2" id="KW-0732">Signal</keyword>
<evidence type="ECO:0000259" key="3">
    <source>
        <dbReference type="PROSITE" id="PS51549"/>
    </source>
</evidence>
<comment type="caution">
    <text evidence="4">The sequence shown here is derived from an EMBL/GenBank/DDBJ whole genome shotgun (WGS) entry which is preliminary data.</text>
</comment>
<name>A0A951UA94_9CYAN</name>
<proteinExistence type="predicted"/>
<feature type="region of interest" description="Disordered" evidence="1">
    <location>
        <begin position="30"/>
        <end position="49"/>
    </location>
</feature>
<evidence type="ECO:0000256" key="2">
    <source>
        <dbReference type="SAM" id="SignalP"/>
    </source>
</evidence>
<feature type="chain" id="PRO_5037383380" evidence="2">
    <location>
        <begin position="19"/>
        <end position="174"/>
    </location>
</feature>
<dbReference type="PROSITE" id="PS51549">
    <property type="entry name" value="DM13"/>
    <property type="match status" value="1"/>
</dbReference>
<evidence type="ECO:0000313" key="4">
    <source>
        <dbReference type="EMBL" id="MBW4545637.1"/>
    </source>
</evidence>
<dbReference type="InterPro" id="IPR019545">
    <property type="entry name" value="DM13_domain"/>
</dbReference>
<gene>
    <name evidence="4" type="ORF">KME25_14485</name>
</gene>
<reference evidence="4" key="1">
    <citation type="submission" date="2021-05" db="EMBL/GenBank/DDBJ databases">
        <authorList>
            <person name="Pietrasiak N."/>
            <person name="Ward R."/>
            <person name="Stajich J.E."/>
            <person name="Kurbessoian T."/>
        </authorList>
    </citation>
    <scope>NUCLEOTIDE SEQUENCE</scope>
    <source>
        <strain evidence="4">CPER-KK1</strain>
    </source>
</reference>
<protein>
    <submittedName>
        <fullName evidence="4">DM13 domain-containing protein</fullName>
    </submittedName>
</protein>
<organism evidence="4 5">
    <name type="scientific">Symplocastrum torsivum CPER-KK1</name>
    <dbReference type="NCBI Taxonomy" id="450513"/>
    <lineage>
        <taxon>Bacteria</taxon>
        <taxon>Bacillati</taxon>
        <taxon>Cyanobacteriota</taxon>
        <taxon>Cyanophyceae</taxon>
        <taxon>Oscillatoriophycideae</taxon>
        <taxon>Oscillatoriales</taxon>
        <taxon>Microcoleaceae</taxon>
        <taxon>Symplocastrum</taxon>
    </lineage>
</organism>
<feature type="signal peptide" evidence="2">
    <location>
        <begin position="1"/>
        <end position="18"/>
    </location>
</feature>
<dbReference type="Proteomes" id="UP000753908">
    <property type="component" value="Unassembled WGS sequence"/>
</dbReference>
<evidence type="ECO:0000256" key="1">
    <source>
        <dbReference type="SAM" id="MobiDB-lite"/>
    </source>
</evidence>
<accession>A0A951UA94</accession>
<evidence type="ECO:0000313" key="5">
    <source>
        <dbReference type="Proteomes" id="UP000753908"/>
    </source>
</evidence>